<dbReference type="Pfam" id="PF00326">
    <property type="entry name" value="Peptidase_S9"/>
    <property type="match status" value="1"/>
</dbReference>
<keyword evidence="1" id="KW-0378">Hydrolase</keyword>
<name>A0ABS7SWD7_9FIRM</name>
<dbReference type="RefSeq" id="WP_223417626.1">
    <property type="nucleotide sequence ID" value="NZ_JAIPME010000002.1"/>
</dbReference>
<evidence type="ECO:0000259" key="2">
    <source>
        <dbReference type="Pfam" id="PF00326"/>
    </source>
</evidence>
<dbReference type="Gene3D" id="3.40.50.1820">
    <property type="entry name" value="alpha/beta hydrolase"/>
    <property type="match status" value="1"/>
</dbReference>
<reference evidence="3 4" key="1">
    <citation type="submission" date="2021-08" db="EMBL/GenBank/DDBJ databases">
        <title>FDA dAtabase for Regulatory Grade micrObial Sequences (FDA-ARGOS): Supporting development and validation of Infectious Disease Dx tests.</title>
        <authorList>
            <person name="Sproer C."/>
            <person name="Gronow S."/>
            <person name="Severitt S."/>
            <person name="Schroder I."/>
            <person name="Tallon L."/>
            <person name="Sadzewicz L."/>
            <person name="Zhao X."/>
            <person name="Boylan J."/>
            <person name="Ott S."/>
            <person name="Bowen H."/>
            <person name="Vavikolanu K."/>
            <person name="Hazen T."/>
            <person name="Aluvathingal J."/>
            <person name="Nadendla S."/>
            <person name="Lowell S."/>
            <person name="Myers T."/>
            <person name="Yan Y."/>
            <person name="Sichtig H."/>
        </authorList>
    </citation>
    <scope>NUCLEOTIDE SEQUENCE [LARGE SCALE GENOMIC DNA]</scope>
    <source>
        <strain evidence="3 4">FDAARGOS_1460</strain>
    </source>
</reference>
<dbReference type="InterPro" id="IPR001375">
    <property type="entry name" value="Peptidase_S9_cat"/>
</dbReference>
<dbReference type="SUPFAM" id="SSF82171">
    <property type="entry name" value="DPP6 N-terminal domain-like"/>
    <property type="match status" value="1"/>
</dbReference>
<evidence type="ECO:0000313" key="3">
    <source>
        <dbReference type="EMBL" id="MBZ2385859.1"/>
    </source>
</evidence>
<evidence type="ECO:0000256" key="1">
    <source>
        <dbReference type="ARBA" id="ARBA00022801"/>
    </source>
</evidence>
<feature type="domain" description="Peptidase S9 prolyl oligopeptidase catalytic" evidence="2">
    <location>
        <begin position="424"/>
        <end position="634"/>
    </location>
</feature>
<dbReference type="SUPFAM" id="SSF53474">
    <property type="entry name" value="alpha/beta-Hydrolases"/>
    <property type="match status" value="1"/>
</dbReference>
<proteinExistence type="predicted"/>
<gene>
    <name evidence="3" type="ORF">K8P03_00800</name>
</gene>
<accession>A0ABS7SWD7</accession>
<dbReference type="PANTHER" id="PTHR42776:SF27">
    <property type="entry name" value="DIPEPTIDYL PEPTIDASE FAMILY MEMBER 6"/>
    <property type="match status" value="1"/>
</dbReference>
<keyword evidence="4" id="KW-1185">Reference proteome</keyword>
<protein>
    <submittedName>
        <fullName evidence="3">S9 family peptidase</fullName>
    </submittedName>
</protein>
<dbReference type="EMBL" id="JAIPME010000002">
    <property type="protein sequence ID" value="MBZ2385859.1"/>
    <property type="molecule type" value="Genomic_DNA"/>
</dbReference>
<evidence type="ECO:0000313" key="4">
    <source>
        <dbReference type="Proteomes" id="UP000734271"/>
    </source>
</evidence>
<dbReference type="PANTHER" id="PTHR42776">
    <property type="entry name" value="SERINE PEPTIDASE S9 FAMILY MEMBER"/>
    <property type="match status" value="1"/>
</dbReference>
<comment type="caution">
    <text evidence="3">The sequence shown here is derived from an EMBL/GenBank/DDBJ whole genome shotgun (WGS) entry which is preliminary data.</text>
</comment>
<dbReference type="InterPro" id="IPR029058">
    <property type="entry name" value="AB_hydrolase_fold"/>
</dbReference>
<sequence>MTKINDLFNYEFLSGILVSKDDNKIAYKKTQANLKDNKYDTDLYIYQKNLGKSYRITDKKTASLYTFDGESNLIYKYDSDDSFDYFYKNNGHGLGDLAFKLDKDIKSIKYLKGDIYLISASLKKTEEEKKNEKENEAYEEVTTLPFWLNGAGFLKEETIYYYLYDLKADKLTEILKSDKDNEVHGLDINETLDKIAYVKGHSDSNGVMEFLESIILKDIKTGEEKVLLEKAYSIYTLNFIEDRIIFVGTDMKKGGINEDAFIYQVDFDGNVKMVNDSDFDKSFGNSIGTDARAEGNRTFQVHDKRLYFLVTEFEESKLYSINLKGDLRLEISGCVEDFFVTDADIYYLEMGRDHLSELKNKSQDKSLIANKIGNVLPIEEFNFHSNGDDLRGYVLLPKDFDPDKKYPTILSVHGGPKTELSDIFHHEHQMLASDGYIIIYTNPHGSSGRGVKYSDIRGSYGEIDFDDLMNFVDEAIKKYPQIDADKMGVYGGSYGGFMTNWTIGHTDRFKAAVSQRSISNWTSFYGVSDIGYYFATDQTAADPWESLDKMWDQSPIKYANKAKTPTLFIHADCDYRCPLEQGIQMYNKLKLNGVDTRMVIFHGENHELSRSGKPKARIKRLTEIKNWFDKYLKNENKEA</sequence>
<organism evidence="3 4">
    <name type="scientific">Anaerococcus murdochii</name>
    <dbReference type="NCBI Taxonomy" id="411577"/>
    <lineage>
        <taxon>Bacteria</taxon>
        <taxon>Bacillati</taxon>
        <taxon>Bacillota</taxon>
        <taxon>Tissierellia</taxon>
        <taxon>Tissierellales</taxon>
        <taxon>Peptoniphilaceae</taxon>
        <taxon>Anaerococcus</taxon>
    </lineage>
</organism>
<dbReference type="Proteomes" id="UP000734271">
    <property type="component" value="Unassembled WGS sequence"/>
</dbReference>